<evidence type="ECO:0000256" key="3">
    <source>
        <dbReference type="ARBA" id="ARBA00022989"/>
    </source>
</evidence>
<dbReference type="CDD" id="cd16914">
    <property type="entry name" value="EcfT"/>
    <property type="match status" value="1"/>
</dbReference>
<reference evidence="6" key="1">
    <citation type="submission" date="2020-09" db="EMBL/GenBank/DDBJ databases">
        <title>A novel bacterium of genus Paenibacillus, isolated from South China Sea.</title>
        <authorList>
            <person name="Huang H."/>
            <person name="Mo K."/>
            <person name="Hu Y."/>
        </authorList>
    </citation>
    <scope>NUCLEOTIDE SEQUENCE</scope>
    <source>
        <strain evidence="6">IB182493</strain>
    </source>
</reference>
<feature type="transmembrane region" description="Helical" evidence="5">
    <location>
        <begin position="195"/>
        <end position="217"/>
    </location>
</feature>
<keyword evidence="7" id="KW-1185">Reference proteome</keyword>
<protein>
    <submittedName>
        <fullName evidence="6">Energy-coupling factor transporter transmembrane protein EcfT</fullName>
    </submittedName>
</protein>
<evidence type="ECO:0000256" key="1">
    <source>
        <dbReference type="ARBA" id="ARBA00004141"/>
    </source>
</evidence>
<proteinExistence type="predicted"/>
<dbReference type="Proteomes" id="UP000632125">
    <property type="component" value="Unassembled WGS sequence"/>
</dbReference>
<feature type="non-terminal residue" evidence="6">
    <location>
        <position position="1"/>
    </location>
</feature>
<evidence type="ECO:0000313" key="7">
    <source>
        <dbReference type="Proteomes" id="UP000632125"/>
    </source>
</evidence>
<dbReference type="AlphaFoldDB" id="A0A927CNF0"/>
<feature type="transmembrane region" description="Helical" evidence="5">
    <location>
        <begin position="229"/>
        <end position="247"/>
    </location>
</feature>
<evidence type="ECO:0000256" key="4">
    <source>
        <dbReference type="ARBA" id="ARBA00023136"/>
    </source>
</evidence>
<feature type="transmembrane region" description="Helical" evidence="5">
    <location>
        <begin position="150"/>
        <end position="183"/>
    </location>
</feature>
<dbReference type="InterPro" id="IPR003339">
    <property type="entry name" value="ABC/ECF_trnsptr_transmembrane"/>
</dbReference>
<keyword evidence="2 5" id="KW-0812">Transmembrane</keyword>
<evidence type="ECO:0000313" key="6">
    <source>
        <dbReference type="EMBL" id="MBD2871214.1"/>
    </source>
</evidence>
<evidence type="ECO:0000256" key="5">
    <source>
        <dbReference type="SAM" id="Phobius"/>
    </source>
</evidence>
<evidence type="ECO:0000256" key="2">
    <source>
        <dbReference type="ARBA" id="ARBA00022692"/>
    </source>
</evidence>
<comment type="caution">
    <text evidence="6">The sequence shown here is derived from an EMBL/GenBank/DDBJ whole genome shotgun (WGS) entry which is preliminary data.</text>
</comment>
<gene>
    <name evidence="6" type="ORF">IDH41_21745</name>
</gene>
<dbReference type="GO" id="GO:0005886">
    <property type="term" value="C:plasma membrane"/>
    <property type="evidence" value="ECO:0007669"/>
    <property type="project" value="TreeGrafter"/>
</dbReference>
<keyword evidence="4 5" id="KW-0472">Membrane</keyword>
<dbReference type="RefSeq" id="WP_190864791.1">
    <property type="nucleotide sequence ID" value="NZ_JACXIY010000027.1"/>
</dbReference>
<dbReference type="EMBL" id="JACXIY010000027">
    <property type="protein sequence ID" value="MBD2871214.1"/>
    <property type="molecule type" value="Genomic_DNA"/>
</dbReference>
<sequence length="382" mass="40413">RALEALRAAAALPPDWPAPDGVAPWPGPREVAAMLAARLAKPALAAAAAEEAYGLADAANASANDARAYAANDGAASADAIDARADAIPVTANDVHAIAVPAMTNDPRATAVTTSANDATGANNPRDAAPPAAVNEDCIRAQRFDPRSLVAAYFLLAAGVFAQRSLADVGLTAVLALLLLLPFNALLKPWLGLVRAYATLIAIFCLIGGTSLDPLSFDWGKALPIAIRFGKLLIVMLLGMPLLGLMTPMRLQRAIEQTFGWLSRLRVPVHSLALLVTLIFRFIPLLAEEWGRFAKLAHARGKAASPVRSVPPRMLRSILIPYVRSMLRTAEQMADALEARGFGYAKRNPVYAFRLRFGRADALLLAIAAASASLMVLLALIP</sequence>
<dbReference type="PANTHER" id="PTHR33514:SF13">
    <property type="entry name" value="PROTEIN ABCI12, CHLOROPLASTIC"/>
    <property type="match status" value="1"/>
</dbReference>
<feature type="transmembrane region" description="Helical" evidence="5">
    <location>
        <begin position="362"/>
        <end position="381"/>
    </location>
</feature>
<dbReference type="PANTHER" id="PTHR33514">
    <property type="entry name" value="PROTEIN ABCI12, CHLOROPLASTIC"/>
    <property type="match status" value="1"/>
</dbReference>
<keyword evidence="3 5" id="KW-1133">Transmembrane helix</keyword>
<dbReference type="Pfam" id="PF02361">
    <property type="entry name" value="CbiQ"/>
    <property type="match status" value="1"/>
</dbReference>
<accession>A0A927CNF0</accession>
<comment type="subcellular location">
    <subcellularLocation>
        <location evidence="1">Membrane</location>
        <topology evidence="1">Multi-pass membrane protein</topology>
    </subcellularLocation>
</comment>
<name>A0A927CNF0_9BACL</name>
<organism evidence="6 7">
    <name type="scientific">Paenibacillus arenilitoris</name>
    <dbReference type="NCBI Taxonomy" id="2772299"/>
    <lineage>
        <taxon>Bacteria</taxon>
        <taxon>Bacillati</taxon>
        <taxon>Bacillota</taxon>
        <taxon>Bacilli</taxon>
        <taxon>Bacillales</taxon>
        <taxon>Paenibacillaceae</taxon>
        <taxon>Paenibacillus</taxon>
    </lineage>
</organism>